<dbReference type="CDD" id="cd14702">
    <property type="entry name" value="bZIP_plant_GBF1"/>
    <property type="match status" value="1"/>
</dbReference>
<keyword evidence="3" id="KW-0238">DNA-binding</keyword>
<dbReference type="Proteomes" id="UP000008311">
    <property type="component" value="Unassembled WGS sequence"/>
</dbReference>
<evidence type="ECO:0000313" key="8">
    <source>
        <dbReference type="Proteomes" id="UP000008311"/>
    </source>
</evidence>
<proteinExistence type="predicted"/>
<dbReference type="AlphaFoldDB" id="B9R6W5"/>
<evidence type="ECO:0000256" key="2">
    <source>
        <dbReference type="ARBA" id="ARBA00023015"/>
    </source>
</evidence>
<dbReference type="InParanoid" id="B9R6W5"/>
<dbReference type="PANTHER" id="PTHR45764:SF52">
    <property type="entry name" value="BASIC LEUCINE ZIPPER 4"/>
    <property type="match status" value="1"/>
</dbReference>
<dbReference type="PROSITE" id="PS50217">
    <property type="entry name" value="BZIP"/>
    <property type="match status" value="1"/>
</dbReference>
<feature type="domain" description="BZIP" evidence="6">
    <location>
        <begin position="60"/>
        <end position="123"/>
    </location>
</feature>
<dbReference type="OrthoDB" id="551672at2759"/>
<evidence type="ECO:0000256" key="4">
    <source>
        <dbReference type="ARBA" id="ARBA00023163"/>
    </source>
</evidence>
<dbReference type="Pfam" id="PF00170">
    <property type="entry name" value="bZIP_1"/>
    <property type="match status" value="1"/>
</dbReference>
<sequence length="161" mass="18641">MFFSEEAVQFEKPVFEAGLTASDIQQILSVLESPTTDSPSSSLEESNSISNSNRVVHCVDERKRRRMVSNRESARRSRWRKKRHLEDLTVRLNQLEFQNRDLKSQLGSVLEHCRVLWRENDRLTTEYLSLQTRLSDLCHVLVTMQAMQRASLLSSSTSTLI</sequence>
<reference evidence="8" key="1">
    <citation type="journal article" date="2010" name="Nat. Biotechnol.">
        <title>Draft genome sequence of the oilseed species Ricinus communis.</title>
        <authorList>
            <person name="Chan A.P."/>
            <person name="Crabtree J."/>
            <person name="Zhao Q."/>
            <person name="Lorenzi H."/>
            <person name="Orvis J."/>
            <person name="Puiu D."/>
            <person name="Melake-Berhan A."/>
            <person name="Jones K.M."/>
            <person name="Redman J."/>
            <person name="Chen G."/>
            <person name="Cahoon E.B."/>
            <person name="Gedil M."/>
            <person name="Stanke M."/>
            <person name="Haas B.J."/>
            <person name="Wortman J.R."/>
            <person name="Fraser-Liggett C.M."/>
            <person name="Ravel J."/>
            <person name="Rabinowicz P.D."/>
        </authorList>
    </citation>
    <scope>NUCLEOTIDE SEQUENCE [LARGE SCALE GENOMIC DNA]</scope>
    <source>
        <strain evidence="8">cv. Hale</strain>
    </source>
</reference>
<evidence type="ECO:0000313" key="7">
    <source>
        <dbReference type="EMBL" id="EEF52245.1"/>
    </source>
</evidence>
<gene>
    <name evidence="7" type="ORF">RCOM_1586500</name>
</gene>
<dbReference type="GO" id="GO:0045893">
    <property type="term" value="P:positive regulation of DNA-templated transcription"/>
    <property type="evidence" value="ECO:0000318"/>
    <property type="project" value="GO_Central"/>
</dbReference>
<dbReference type="InterPro" id="IPR045314">
    <property type="entry name" value="bZIP_plant_GBF1"/>
</dbReference>
<name>B9R6W5_RICCO</name>
<keyword evidence="8" id="KW-1185">Reference proteome</keyword>
<keyword evidence="2" id="KW-0805">Transcription regulation</keyword>
<evidence type="ECO:0000256" key="5">
    <source>
        <dbReference type="ARBA" id="ARBA00023242"/>
    </source>
</evidence>
<evidence type="ECO:0000256" key="1">
    <source>
        <dbReference type="ARBA" id="ARBA00004123"/>
    </source>
</evidence>
<dbReference type="FunFam" id="1.20.5.170:FF:000020">
    <property type="entry name" value="BZIP transcription factor"/>
    <property type="match status" value="1"/>
</dbReference>
<comment type="subcellular location">
    <subcellularLocation>
        <location evidence="1">Nucleus</location>
    </subcellularLocation>
</comment>
<dbReference type="GO" id="GO:0046982">
    <property type="term" value="F:protein heterodimerization activity"/>
    <property type="evidence" value="ECO:0007669"/>
    <property type="project" value="UniProtKB-ARBA"/>
</dbReference>
<evidence type="ECO:0000259" key="6">
    <source>
        <dbReference type="PROSITE" id="PS50217"/>
    </source>
</evidence>
<accession>B9R6W5</accession>
<dbReference type="GO" id="GO:0000976">
    <property type="term" value="F:transcription cis-regulatory region binding"/>
    <property type="evidence" value="ECO:0000318"/>
    <property type="project" value="GO_Central"/>
</dbReference>
<dbReference type="OMA" id="LEPVHIC"/>
<dbReference type="GO" id="GO:0005634">
    <property type="term" value="C:nucleus"/>
    <property type="evidence" value="ECO:0000318"/>
    <property type="project" value="GO_Central"/>
</dbReference>
<dbReference type="InterPro" id="IPR046347">
    <property type="entry name" value="bZIP_sf"/>
</dbReference>
<dbReference type="KEGG" id="rcu:8265260"/>
<dbReference type="GO" id="GO:0003700">
    <property type="term" value="F:DNA-binding transcription factor activity"/>
    <property type="evidence" value="ECO:0000318"/>
    <property type="project" value="GO_Central"/>
</dbReference>
<dbReference type="SMART" id="SM00338">
    <property type="entry name" value="BRLZ"/>
    <property type="match status" value="1"/>
</dbReference>
<dbReference type="eggNOG" id="ENOG502S218">
    <property type="taxonomic scope" value="Eukaryota"/>
</dbReference>
<keyword evidence="5" id="KW-0539">Nucleus</keyword>
<organism evidence="7 8">
    <name type="scientific">Ricinus communis</name>
    <name type="common">Castor bean</name>
    <dbReference type="NCBI Taxonomy" id="3988"/>
    <lineage>
        <taxon>Eukaryota</taxon>
        <taxon>Viridiplantae</taxon>
        <taxon>Streptophyta</taxon>
        <taxon>Embryophyta</taxon>
        <taxon>Tracheophyta</taxon>
        <taxon>Spermatophyta</taxon>
        <taxon>Magnoliopsida</taxon>
        <taxon>eudicotyledons</taxon>
        <taxon>Gunneridae</taxon>
        <taxon>Pentapetalae</taxon>
        <taxon>rosids</taxon>
        <taxon>fabids</taxon>
        <taxon>Malpighiales</taxon>
        <taxon>Euphorbiaceae</taxon>
        <taxon>Acalyphoideae</taxon>
        <taxon>Acalypheae</taxon>
        <taxon>Ricinus</taxon>
    </lineage>
</organism>
<dbReference type="SUPFAM" id="SSF57959">
    <property type="entry name" value="Leucine zipper domain"/>
    <property type="match status" value="1"/>
</dbReference>
<dbReference type="PROSITE" id="PS00036">
    <property type="entry name" value="BZIP_BASIC"/>
    <property type="match status" value="1"/>
</dbReference>
<evidence type="ECO:0000256" key="3">
    <source>
        <dbReference type="ARBA" id="ARBA00023125"/>
    </source>
</evidence>
<dbReference type="InterPro" id="IPR004827">
    <property type="entry name" value="bZIP"/>
</dbReference>
<dbReference type="Gene3D" id="1.20.5.170">
    <property type="match status" value="1"/>
</dbReference>
<dbReference type="EMBL" id="EQ973772">
    <property type="protein sequence ID" value="EEF52245.1"/>
    <property type="molecule type" value="Genomic_DNA"/>
</dbReference>
<keyword evidence="4" id="KW-0804">Transcription</keyword>
<protein>
    <submittedName>
        <fullName evidence="7">DNA binding protein, putative</fullName>
    </submittedName>
</protein>
<dbReference type="PANTHER" id="PTHR45764">
    <property type="entry name" value="BZIP TRANSCRIPTION FACTOR 44"/>
    <property type="match status" value="1"/>
</dbReference>